<evidence type="ECO:0000313" key="3">
    <source>
        <dbReference type="Proteomes" id="UP000095280"/>
    </source>
</evidence>
<feature type="compositionally biased region" description="Low complexity" evidence="2">
    <location>
        <begin position="523"/>
        <end position="535"/>
    </location>
</feature>
<feature type="region of interest" description="Disordered" evidence="2">
    <location>
        <begin position="1"/>
        <end position="29"/>
    </location>
</feature>
<keyword evidence="3" id="KW-1185">Reference proteome</keyword>
<feature type="compositionally biased region" description="Polar residues" evidence="2">
    <location>
        <begin position="843"/>
        <end position="853"/>
    </location>
</feature>
<feature type="compositionally biased region" description="Basic and acidic residues" evidence="2">
    <location>
        <begin position="552"/>
        <end position="564"/>
    </location>
</feature>
<evidence type="ECO:0000313" key="4">
    <source>
        <dbReference type="WBParaSite" id="maker-uti_cns_0006924-snap-gene-0.2-mRNA-1"/>
    </source>
</evidence>
<accession>A0A1I8HN13</accession>
<feature type="compositionally biased region" description="Low complexity" evidence="2">
    <location>
        <begin position="984"/>
        <end position="999"/>
    </location>
</feature>
<feature type="compositionally biased region" description="Polar residues" evidence="2">
    <location>
        <begin position="684"/>
        <end position="696"/>
    </location>
</feature>
<feature type="region of interest" description="Disordered" evidence="2">
    <location>
        <begin position="652"/>
        <end position="955"/>
    </location>
</feature>
<feature type="compositionally biased region" description="Acidic residues" evidence="2">
    <location>
        <begin position="717"/>
        <end position="726"/>
    </location>
</feature>
<feature type="compositionally biased region" description="Low complexity" evidence="2">
    <location>
        <begin position="857"/>
        <end position="870"/>
    </location>
</feature>
<evidence type="ECO:0000256" key="2">
    <source>
        <dbReference type="SAM" id="MobiDB-lite"/>
    </source>
</evidence>
<evidence type="ECO:0000256" key="1">
    <source>
        <dbReference type="SAM" id="Coils"/>
    </source>
</evidence>
<feature type="compositionally biased region" description="Low complexity" evidence="2">
    <location>
        <begin position="7"/>
        <end position="17"/>
    </location>
</feature>
<feature type="compositionally biased region" description="Acidic residues" evidence="2">
    <location>
        <begin position="1121"/>
        <end position="1131"/>
    </location>
</feature>
<dbReference type="WBParaSite" id="maker-uti_cns_0006924-snap-gene-0.2-mRNA-1">
    <property type="protein sequence ID" value="maker-uti_cns_0006924-snap-gene-0.2-mRNA-1"/>
    <property type="gene ID" value="maker-uti_cns_0006924-snap-gene-0.2"/>
</dbReference>
<feature type="compositionally biased region" description="Basic and acidic residues" evidence="2">
    <location>
        <begin position="880"/>
        <end position="893"/>
    </location>
</feature>
<dbReference type="Proteomes" id="UP000095280">
    <property type="component" value="Unplaced"/>
</dbReference>
<feature type="compositionally biased region" description="Polar residues" evidence="2">
    <location>
        <begin position="1251"/>
        <end position="1264"/>
    </location>
</feature>
<feature type="region of interest" description="Disordered" evidence="2">
    <location>
        <begin position="1031"/>
        <end position="1070"/>
    </location>
</feature>
<feature type="region of interest" description="Disordered" evidence="2">
    <location>
        <begin position="1112"/>
        <end position="1144"/>
    </location>
</feature>
<name>A0A1I8HN13_9PLAT</name>
<protein>
    <submittedName>
        <fullName evidence="4">RAP domain-containing protein</fullName>
    </submittedName>
</protein>
<feature type="compositionally biased region" description="Polar residues" evidence="2">
    <location>
        <begin position="1051"/>
        <end position="1063"/>
    </location>
</feature>
<feature type="region of interest" description="Disordered" evidence="2">
    <location>
        <begin position="977"/>
        <end position="1012"/>
    </location>
</feature>
<feature type="region of interest" description="Disordered" evidence="2">
    <location>
        <begin position="497"/>
        <end position="610"/>
    </location>
</feature>
<feature type="compositionally biased region" description="Polar residues" evidence="2">
    <location>
        <begin position="898"/>
        <end position="914"/>
    </location>
</feature>
<feature type="coiled-coil region" evidence="1">
    <location>
        <begin position="330"/>
        <end position="357"/>
    </location>
</feature>
<feature type="region of interest" description="Disordered" evidence="2">
    <location>
        <begin position="1234"/>
        <end position="1279"/>
    </location>
</feature>
<keyword evidence="1" id="KW-0175">Coiled coil</keyword>
<sequence>RAREDCPLLPQLKQKPLVEPQRHRGQKKGSRAKCTFSKWLIKWLPPTLRIAPRRTARPVSGGGGRVILRRVIAAVAFALLGGQRMRFIGDSGRRHRVGLWQRARQQLVRVPPMESAADLNVAVAGSSGHDAALRPASAAASPSNSVADLKLARMRLLLDLPLLVLLHAARQRWHQQVQPTAQSAADEQLAGSFAGDRCDIALLDHKQRQPPILAIMLNCDLCLSDGSKALARVGAQHRGCRRQTETRQDILLETLRDDGEGGAGIHLEATWLALEQQLDRQTLARSALPNAEEGLLQLSRLWVQLMSHKGGIRVTKDEKEEHKVRTDRLIIDQQTKIDRQERLIQNLQKQLAETAQCVPLSQQYRPQPQQQYRPQLMNQPPRQPLDSGVPPLMAGFVRQGQPLQEIGRNFTQAIESLPKAQRADFRRLIMAMKLYLIHAGKFRDGQEFPQRETLRPVLNNLRQLPPVHAVAAWRPAVHYALSDLCCGPRRFNKAKAEKFAPTDMPISSGAGGRGRLGGRDTSRPSASISSARSTPNLAQPVGQSGQSRTGRRMIDAPPRVETRRQLGSQTLYGSRPPWATDEDAPSLKKEQQTPTTPQQPQPPFYPAGGELLHGEATRMRRLKAARELYKSPHSRRKHNTGSVDDLLRDCAVSDHSHSPSPLRRAPSAASSTNDLQAQRERSTSRPGHSTCSTGVGTSDGPIGGSPTRRRRRNDNSIESDDSLEDGDDRKMRAGAASSGTRHSRPRQSRISRGTSPPPPQKPLYVDTGCDASDWGARKSPTRQNFARTKMPPSLKPAADRKYVPPAPVRHPSPSIKRHDCLPSENPPFRARPMPDFRRVSPSPGRNRSRSQSPVRPAAVAQTSSATTSGYRSGGGSSPPRRRDQQPGRRRSMDEDSLTEASSTGPGDRSVTTEIVQPRRAPDDRRSAAADAVDSGFRSLEQEPAIQQRGGGSGRSSLLLVPEKVFKDRSVTDIDLDEIFGTSGQPPQQQQWRQQAAPSQFYSQPTEVGENNGEVNERIQYWLKRNIYFHACEPAPDSQPQPQQPQQPRSKYASSPPSSETLRSMSEHRPQQPQMEIIVQRTDVHQLPPAKSGDAPRHVSTVEYPVRKFQQLPYGYLSPSSSEDDGSSGEEDAGGRPSAPGAEILRQAVVYTRSSGADSGFWFSDENGGAPRSLGTAYNGVPAQPGQQQRPGSAASSSGGSSRGGGRVRALASRFNQQQPALSNGEYLSSYQQLVTPGRPQPQRNGPAAGGSRQSGAPMVSSQLRRATPGQPPAPASAAADSKTFYFGDSALVSKREQREHWASDYFNRPKIEIIDRSRRSVAAKLPSFSNLAVCLILIQKSAVWIAPSSPSGSGSSTCSAWENCASSDTSASDQLIDELVAIASSTAASQSDRISPAELAEVQLAPA</sequence>
<reference evidence="4" key="1">
    <citation type="submission" date="2016-11" db="UniProtKB">
        <authorList>
            <consortium name="WormBaseParasite"/>
        </authorList>
    </citation>
    <scope>IDENTIFICATION</scope>
</reference>
<proteinExistence type="predicted"/>
<feature type="compositionally biased region" description="Low complexity" evidence="2">
    <location>
        <begin position="658"/>
        <end position="671"/>
    </location>
</feature>
<feature type="region of interest" description="Disordered" evidence="2">
    <location>
        <begin position="1161"/>
        <end position="1206"/>
    </location>
</feature>
<organism evidence="3 4">
    <name type="scientific">Macrostomum lignano</name>
    <dbReference type="NCBI Taxonomy" id="282301"/>
    <lineage>
        <taxon>Eukaryota</taxon>
        <taxon>Metazoa</taxon>
        <taxon>Spiralia</taxon>
        <taxon>Lophotrochozoa</taxon>
        <taxon>Platyhelminthes</taxon>
        <taxon>Rhabditophora</taxon>
        <taxon>Macrostomorpha</taxon>
        <taxon>Macrostomida</taxon>
        <taxon>Macrostomidae</taxon>
        <taxon>Macrostomum</taxon>
    </lineage>
</organism>